<evidence type="ECO:0000313" key="3">
    <source>
        <dbReference type="EMBL" id="CAK8681463.1"/>
    </source>
</evidence>
<feature type="transmembrane region" description="Helical" evidence="2">
    <location>
        <begin position="130"/>
        <end position="153"/>
    </location>
</feature>
<evidence type="ECO:0000313" key="4">
    <source>
        <dbReference type="Proteomes" id="UP001642483"/>
    </source>
</evidence>
<feature type="region of interest" description="Disordered" evidence="1">
    <location>
        <begin position="1"/>
        <end position="89"/>
    </location>
</feature>
<proteinExistence type="predicted"/>
<protein>
    <submittedName>
        <fullName evidence="3">Uncharacterized protein</fullName>
    </submittedName>
</protein>
<keyword evidence="2" id="KW-1133">Transmembrane helix</keyword>
<evidence type="ECO:0000256" key="1">
    <source>
        <dbReference type="SAM" id="MobiDB-lite"/>
    </source>
</evidence>
<reference evidence="3 4" key="1">
    <citation type="submission" date="2024-02" db="EMBL/GenBank/DDBJ databases">
        <authorList>
            <person name="Daric V."/>
            <person name="Darras S."/>
        </authorList>
    </citation>
    <scope>NUCLEOTIDE SEQUENCE [LARGE SCALE GENOMIC DNA]</scope>
</reference>
<dbReference type="EMBL" id="CAWYQH010000079">
    <property type="protein sequence ID" value="CAK8681463.1"/>
    <property type="molecule type" value="Genomic_DNA"/>
</dbReference>
<sequence length="239" mass="27402">MPRRKGAAKIQKTAESSEESNSACTSEASESEQDDYVPPSTRSNVAPSPRAKKAAGRGKRKNQPKNTVPCRRSASDEESEHDTYRHVYSKGNVKEPQTGIYCKKHRRNQNPSLARIRTIYSQFPKENGRLVILHLFSTFLVYLCIYPVVNLIWTYMINIDDEVATLFHYITEEPTYYGGWFNHVRKMRWLAWPPFTAESVSLLLASAVKDAIVLQWEGIMSDMSLTDLVSGHIARRYRR</sequence>
<feature type="compositionally biased region" description="Basic residues" evidence="1">
    <location>
        <begin position="50"/>
        <end position="63"/>
    </location>
</feature>
<keyword evidence="2" id="KW-0472">Membrane</keyword>
<comment type="caution">
    <text evidence="3">The sequence shown here is derived from an EMBL/GenBank/DDBJ whole genome shotgun (WGS) entry which is preliminary data.</text>
</comment>
<keyword evidence="4" id="KW-1185">Reference proteome</keyword>
<name>A0ABP0FQX7_CLALP</name>
<evidence type="ECO:0000256" key="2">
    <source>
        <dbReference type="SAM" id="Phobius"/>
    </source>
</evidence>
<dbReference type="Proteomes" id="UP001642483">
    <property type="component" value="Unassembled WGS sequence"/>
</dbReference>
<organism evidence="3 4">
    <name type="scientific">Clavelina lepadiformis</name>
    <name type="common">Light-bulb sea squirt</name>
    <name type="synonym">Ascidia lepadiformis</name>
    <dbReference type="NCBI Taxonomy" id="159417"/>
    <lineage>
        <taxon>Eukaryota</taxon>
        <taxon>Metazoa</taxon>
        <taxon>Chordata</taxon>
        <taxon>Tunicata</taxon>
        <taxon>Ascidiacea</taxon>
        <taxon>Aplousobranchia</taxon>
        <taxon>Clavelinidae</taxon>
        <taxon>Clavelina</taxon>
    </lineage>
</organism>
<accession>A0ABP0FQX7</accession>
<gene>
    <name evidence="3" type="ORF">CVLEPA_LOCUS11662</name>
</gene>
<feature type="compositionally biased region" description="Polar residues" evidence="1">
    <location>
        <begin position="19"/>
        <end position="28"/>
    </location>
</feature>
<keyword evidence="2" id="KW-0812">Transmembrane</keyword>